<dbReference type="Proteomes" id="UP001367676">
    <property type="component" value="Unassembled WGS sequence"/>
</dbReference>
<protein>
    <submittedName>
        <fullName evidence="1">Uncharacterized protein</fullName>
    </submittedName>
</protein>
<evidence type="ECO:0000313" key="1">
    <source>
        <dbReference type="EMBL" id="KAK7604528.1"/>
    </source>
</evidence>
<sequence>MRPAFWSLEVATAISITSAERRTSSGGFVGLLNGHPTNDGCMEYGRELQEQCKCDALLSPGQMIPLQSRT</sequence>
<organism evidence="1 2">
    <name type="scientific">Parthenolecanium corni</name>
    <dbReference type="NCBI Taxonomy" id="536013"/>
    <lineage>
        <taxon>Eukaryota</taxon>
        <taxon>Metazoa</taxon>
        <taxon>Ecdysozoa</taxon>
        <taxon>Arthropoda</taxon>
        <taxon>Hexapoda</taxon>
        <taxon>Insecta</taxon>
        <taxon>Pterygota</taxon>
        <taxon>Neoptera</taxon>
        <taxon>Paraneoptera</taxon>
        <taxon>Hemiptera</taxon>
        <taxon>Sternorrhyncha</taxon>
        <taxon>Coccoidea</taxon>
        <taxon>Coccidae</taxon>
        <taxon>Parthenolecanium</taxon>
    </lineage>
</organism>
<keyword evidence="2" id="KW-1185">Reference proteome</keyword>
<comment type="caution">
    <text evidence="1">The sequence shown here is derived from an EMBL/GenBank/DDBJ whole genome shotgun (WGS) entry which is preliminary data.</text>
</comment>
<name>A0AAN9TUQ3_9HEMI</name>
<dbReference type="EMBL" id="JBBCAQ010000003">
    <property type="protein sequence ID" value="KAK7604528.1"/>
    <property type="molecule type" value="Genomic_DNA"/>
</dbReference>
<gene>
    <name evidence="1" type="ORF">V9T40_005714</name>
</gene>
<accession>A0AAN9TUQ3</accession>
<dbReference type="AlphaFoldDB" id="A0AAN9TUQ3"/>
<proteinExistence type="predicted"/>
<evidence type="ECO:0000313" key="2">
    <source>
        <dbReference type="Proteomes" id="UP001367676"/>
    </source>
</evidence>
<reference evidence="1 2" key="1">
    <citation type="submission" date="2024-03" db="EMBL/GenBank/DDBJ databases">
        <title>Adaptation during the transition from Ophiocordyceps entomopathogen to insect associate is accompanied by gene loss and intensified selection.</title>
        <authorList>
            <person name="Ward C.M."/>
            <person name="Onetto C.A."/>
            <person name="Borneman A.R."/>
        </authorList>
    </citation>
    <scope>NUCLEOTIDE SEQUENCE [LARGE SCALE GENOMIC DNA]</scope>
    <source>
        <strain evidence="1">AWRI1</strain>
        <tissue evidence="1">Single Adult Female</tissue>
    </source>
</reference>